<dbReference type="OrthoDB" id="2019015at2759"/>
<name>A0A7R8GZU7_LEPSM</name>
<feature type="domain" description="Amine oxidase" evidence="1">
    <location>
        <begin position="14"/>
        <end position="231"/>
    </location>
</feature>
<dbReference type="EC" id="1.5.3.-" evidence="2"/>
<accession>A0A7R8GZU7</accession>
<evidence type="ECO:0000259" key="1">
    <source>
        <dbReference type="Pfam" id="PF01593"/>
    </source>
</evidence>
<proteinExistence type="predicted"/>
<dbReference type="Proteomes" id="UP000675881">
    <property type="component" value="Chromosome 1"/>
</dbReference>
<evidence type="ECO:0000313" key="3">
    <source>
        <dbReference type="Proteomes" id="UP000675881"/>
    </source>
</evidence>
<evidence type="ECO:0000313" key="2">
    <source>
        <dbReference type="EMBL" id="CAF2758493.1"/>
    </source>
</evidence>
<dbReference type="PANTHER" id="PTHR10742:SF416">
    <property type="entry name" value="SPERMINE OXIDASE"/>
    <property type="match status" value="1"/>
</dbReference>
<dbReference type="Gene3D" id="3.50.50.60">
    <property type="entry name" value="FAD/NAD(P)-binding domain"/>
    <property type="match status" value="1"/>
</dbReference>
<sequence length="431" mass="48110">MKDKCQVIIIGAGMAGSSAAVHLYENGITDILLLEARDRVGGRMHSIPYKGKILDLGAQWITGVSPNNSVYNLATKLGIVKGDPRESEDETANDQKYYPLSSRGTPISTKAHKIAKSIFEKFIYNIDNYYLRKDRNGVSIKDFFDQSVPSCVEEIVDENLPTLKKEVYNILNGMLNVLRSYVGGEPDECSVDLFGTSIELPGGEMPVEGGVGQIVQSLVSFLPKDVVYLDSPEFLKSTHTTLFHPSLGEEKTLSIQRFNAGAVCKLFVEWDQPWWTPNFGGFLLSRGEEDYIGDWTDYVGDFNGVKNYSTLLLTWVVGKYSSIIDGIDEEEIIDGGYSFPGLNSNPEDMNILASSLPSEEEPSLLFAGDAACPDYWSYMHGARTSGLIAAEKKKSLVSQRTESFRLKYKPQKCYQLDCDYMFINIFIHNYL</sequence>
<dbReference type="PANTHER" id="PTHR10742">
    <property type="entry name" value="FLAVIN MONOAMINE OXIDASE"/>
    <property type="match status" value="1"/>
</dbReference>
<feature type="domain" description="Amine oxidase" evidence="1">
    <location>
        <begin position="335"/>
        <end position="391"/>
    </location>
</feature>
<dbReference type="InterPro" id="IPR036188">
    <property type="entry name" value="FAD/NAD-bd_sf"/>
</dbReference>
<dbReference type="EC" id="1.5.3.16" evidence="2"/>
<dbReference type="SUPFAM" id="SSF51905">
    <property type="entry name" value="FAD/NAD(P)-binding domain"/>
    <property type="match status" value="1"/>
</dbReference>
<dbReference type="InterPro" id="IPR002937">
    <property type="entry name" value="Amino_oxidase"/>
</dbReference>
<organism evidence="2 3">
    <name type="scientific">Lepeophtheirus salmonis</name>
    <name type="common">Salmon louse</name>
    <name type="synonym">Caligus salmonis</name>
    <dbReference type="NCBI Taxonomy" id="72036"/>
    <lineage>
        <taxon>Eukaryota</taxon>
        <taxon>Metazoa</taxon>
        <taxon>Ecdysozoa</taxon>
        <taxon>Arthropoda</taxon>
        <taxon>Crustacea</taxon>
        <taxon>Multicrustacea</taxon>
        <taxon>Hexanauplia</taxon>
        <taxon>Copepoda</taxon>
        <taxon>Siphonostomatoida</taxon>
        <taxon>Caligidae</taxon>
        <taxon>Lepeophtheirus</taxon>
    </lineage>
</organism>
<dbReference type="SUPFAM" id="SSF54373">
    <property type="entry name" value="FAD-linked reductases, C-terminal domain"/>
    <property type="match status" value="1"/>
</dbReference>
<dbReference type="GO" id="GO:0052901">
    <property type="term" value="F:spermine oxidase activity"/>
    <property type="evidence" value="ECO:0007669"/>
    <property type="project" value="UniProtKB-EC"/>
</dbReference>
<dbReference type="Gene3D" id="3.90.660.10">
    <property type="match status" value="1"/>
</dbReference>
<protein>
    <submittedName>
        <fullName evidence="2">SMOX</fullName>
        <ecNumber evidence="2">1.5.3.-</ecNumber>
        <ecNumber evidence="2">1.5.3.16</ecNumber>
    </submittedName>
</protein>
<keyword evidence="2" id="KW-0560">Oxidoreductase</keyword>
<reference evidence="2" key="1">
    <citation type="submission" date="2021-02" db="EMBL/GenBank/DDBJ databases">
        <authorList>
            <person name="Bekaert M."/>
        </authorList>
    </citation>
    <scope>NUCLEOTIDE SEQUENCE</scope>
    <source>
        <strain evidence="2">IoA-00</strain>
    </source>
</reference>
<dbReference type="EMBL" id="HG994580">
    <property type="protein sequence ID" value="CAF2758493.1"/>
    <property type="molecule type" value="Genomic_DNA"/>
</dbReference>
<gene>
    <name evidence="2" type="ORF">LSAA_765</name>
</gene>
<dbReference type="Pfam" id="PF01593">
    <property type="entry name" value="Amino_oxidase"/>
    <property type="match status" value="3"/>
</dbReference>
<keyword evidence="3" id="KW-1185">Reference proteome</keyword>
<dbReference type="AlphaFoldDB" id="A0A7R8GZU7"/>
<feature type="domain" description="Amine oxidase" evidence="1">
    <location>
        <begin position="240"/>
        <end position="334"/>
    </location>
</feature>
<dbReference type="InterPro" id="IPR050281">
    <property type="entry name" value="Flavin_monoamine_oxidase"/>
</dbReference>
<dbReference type="GO" id="GO:0005737">
    <property type="term" value="C:cytoplasm"/>
    <property type="evidence" value="ECO:0007669"/>
    <property type="project" value="UniProtKB-SubCell"/>
</dbReference>